<name>A0A9D8KE22_9DELT</name>
<keyword evidence="1" id="KW-0560">Oxidoreductase</keyword>
<dbReference type="Pfam" id="PF07355">
    <property type="entry name" value="GRDB"/>
    <property type="match status" value="1"/>
</dbReference>
<comment type="caution">
    <text evidence="2">The sequence shown here is derived from an EMBL/GenBank/DDBJ whole genome shotgun (WGS) entry which is preliminary data.</text>
</comment>
<evidence type="ECO:0000256" key="1">
    <source>
        <dbReference type="ARBA" id="ARBA00023002"/>
    </source>
</evidence>
<evidence type="ECO:0000313" key="3">
    <source>
        <dbReference type="Proteomes" id="UP000809273"/>
    </source>
</evidence>
<dbReference type="Proteomes" id="UP000809273">
    <property type="component" value="Unassembled WGS sequence"/>
</dbReference>
<dbReference type="AlphaFoldDB" id="A0A9D8KE22"/>
<protein>
    <submittedName>
        <fullName evidence="2">Selenoprotein B glycine/betaine/sarcosine/D-proline reductase</fullName>
    </submittedName>
</protein>
<reference evidence="2" key="2">
    <citation type="submission" date="2021-01" db="EMBL/GenBank/DDBJ databases">
        <authorList>
            <person name="Hahn C.R."/>
            <person name="Youssef N.H."/>
            <person name="Elshahed M."/>
        </authorList>
    </citation>
    <scope>NUCLEOTIDE SEQUENCE</scope>
    <source>
        <strain evidence="2">Zod_Metabat.24</strain>
    </source>
</reference>
<sequence>MARLDRMNEKEREYMLSVPCPTYDTNPWVEGPPLSERRVAIITTGGIHKRDDRPFTFDPGDIYRIIPGDVEARDLVTTHASTNFDHSGFQQDVNVMFPIERLKELAAEGRIGSVADYHYSFMGAMDPSQMEPSARELAAVLKKDNVDAIFLLPV</sequence>
<accession>A0A9D8KE22</accession>
<proteinExistence type="predicted"/>
<organism evidence="2 3">
    <name type="scientific">Candidatus Zymogenus saltonus</name>
    <dbReference type="NCBI Taxonomy" id="2844893"/>
    <lineage>
        <taxon>Bacteria</taxon>
        <taxon>Deltaproteobacteria</taxon>
        <taxon>Candidatus Zymogenia</taxon>
        <taxon>Candidatus Zymogeniales</taxon>
        <taxon>Candidatus Zymogenaceae</taxon>
        <taxon>Candidatus Zymogenus</taxon>
    </lineage>
</organism>
<dbReference type="GO" id="GO:0050485">
    <property type="term" value="F:oxidoreductase activity, acting on X-H and Y-H to form an X-Y bond, with a disulfide as acceptor"/>
    <property type="evidence" value="ECO:0007669"/>
    <property type="project" value="InterPro"/>
</dbReference>
<dbReference type="InterPro" id="IPR010187">
    <property type="entry name" value="Various_sel_PB"/>
</dbReference>
<dbReference type="EMBL" id="JAFGIX010000008">
    <property type="protein sequence ID" value="MBN1571886.1"/>
    <property type="molecule type" value="Genomic_DNA"/>
</dbReference>
<gene>
    <name evidence="2" type="ORF">JW984_01680</name>
</gene>
<reference evidence="2" key="1">
    <citation type="journal article" date="2021" name="Environ. Microbiol.">
        <title>Genomic characterization of three novel Desulfobacterota classes expand the metabolic and phylogenetic diversity of the phylum.</title>
        <authorList>
            <person name="Murphy C.L."/>
            <person name="Biggerstaff J."/>
            <person name="Eichhorn A."/>
            <person name="Ewing E."/>
            <person name="Shahan R."/>
            <person name="Soriano D."/>
            <person name="Stewart S."/>
            <person name="VanMol K."/>
            <person name="Walker R."/>
            <person name="Walters P."/>
            <person name="Elshahed M.S."/>
            <person name="Youssef N.H."/>
        </authorList>
    </citation>
    <scope>NUCLEOTIDE SEQUENCE</scope>
    <source>
        <strain evidence="2">Zod_Metabat.24</strain>
    </source>
</reference>
<evidence type="ECO:0000313" key="2">
    <source>
        <dbReference type="EMBL" id="MBN1571886.1"/>
    </source>
</evidence>